<dbReference type="Ensembl" id="ENSXETT00000106544">
    <property type="protein sequence ID" value="ENSXETP00000111536"/>
    <property type="gene ID" value="ENSXETG00000043581"/>
</dbReference>
<accession>A0A803JF85</accession>
<keyword evidence="4" id="KW-0732">Signal</keyword>
<dbReference type="InterPro" id="IPR017857">
    <property type="entry name" value="Coagulation_fac-like_Gla_dom"/>
</dbReference>
<proteinExistence type="predicted"/>
<reference evidence="8" key="3">
    <citation type="submission" date="2025-04" db="UniProtKB">
        <authorList>
            <consortium name="RefSeq"/>
        </authorList>
    </citation>
    <scope>IDENTIFICATION</scope>
    <source>
        <strain evidence="8">Nigerian</strain>
        <tissue evidence="8">Liver and blood</tissue>
    </source>
</reference>
<feature type="chain" id="PRO_5044662856" evidence="4">
    <location>
        <begin position="27"/>
        <end position="230"/>
    </location>
</feature>
<dbReference type="Gene3D" id="4.10.740.10">
    <property type="entry name" value="Coagulation Factor IX"/>
    <property type="match status" value="1"/>
</dbReference>
<feature type="region of interest" description="Disordered" evidence="2">
    <location>
        <begin position="171"/>
        <end position="230"/>
    </location>
</feature>
<dbReference type="AlphaFoldDB" id="A0A803JF85"/>
<dbReference type="GO" id="GO:0005576">
    <property type="term" value="C:extracellular region"/>
    <property type="evidence" value="ECO:0007669"/>
    <property type="project" value="InterPro"/>
</dbReference>
<keyword evidence="7" id="KW-1185">Reference proteome</keyword>
<dbReference type="SMART" id="SM00069">
    <property type="entry name" value="GLA"/>
    <property type="match status" value="1"/>
</dbReference>
<evidence type="ECO:0000256" key="2">
    <source>
        <dbReference type="SAM" id="MobiDB-lite"/>
    </source>
</evidence>
<evidence type="ECO:0000313" key="8">
    <source>
        <dbReference type="RefSeq" id="XP_002938759.3"/>
    </source>
</evidence>
<evidence type="ECO:0000313" key="6">
    <source>
        <dbReference type="Ensembl" id="ENSXETP00000106549"/>
    </source>
</evidence>
<dbReference type="PANTHER" id="PTHR24278">
    <property type="entry name" value="COAGULATION FACTOR"/>
    <property type="match status" value="1"/>
</dbReference>
<evidence type="ECO:0000259" key="5">
    <source>
        <dbReference type="PROSITE" id="PS50998"/>
    </source>
</evidence>
<protein>
    <submittedName>
        <fullName evidence="6">Proline rich and Gla domain 4</fullName>
    </submittedName>
    <submittedName>
        <fullName evidence="8">Transmembrane gamma-carboxyglutamic acid protein 4</fullName>
    </submittedName>
</protein>
<dbReference type="Xenbase" id="XB-GENE-22068997">
    <property type="gene designation" value="prrg4"/>
</dbReference>
<dbReference type="GeneID" id="100486092"/>
<dbReference type="InterPro" id="IPR000294">
    <property type="entry name" value="GLA_domain"/>
</dbReference>
<evidence type="ECO:0000256" key="1">
    <source>
        <dbReference type="ARBA" id="ARBA00023157"/>
    </source>
</evidence>
<dbReference type="GO" id="GO:0005509">
    <property type="term" value="F:calcium ion binding"/>
    <property type="evidence" value="ECO:0007669"/>
    <property type="project" value="InterPro"/>
</dbReference>
<evidence type="ECO:0000313" key="9">
    <source>
        <dbReference type="Xenbase" id="XB-GENE-22068997"/>
    </source>
</evidence>
<dbReference type="RefSeq" id="XP_002938759.3">
    <property type="nucleotide sequence ID" value="XM_002938713.4"/>
</dbReference>
<dbReference type="PROSITE" id="PS00011">
    <property type="entry name" value="GLA_1"/>
    <property type="match status" value="1"/>
</dbReference>
<name>A0A803JF85_XENTR</name>
<dbReference type="KEGG" id="xtr:100486092"/>
<organism evidence="6">
    <name type="scientific">Xenopus tropicalis</name>
    <name type="common">Western clawed frog</name>
    <name type="synonym">Silurana tropicalis</name>
    <dbReference type="NCBI Taxonomy" id="8364"/>
    <lineage>
        <taxon>Eukaryota</taxon>
        <taxon>Metazoa</taxon>
        <taxon>Chordata</taxon>
        <taxon>Craniata</taxon>
        <taxon>Vertebrata</taxon>
        <taxon>Euteleostomi</taxon>
        <taxon>Amphibia</taxon>
        <taxon>Batrachia</taxon>
        <taxon>Anura</taxon>
        <taxon>Pipoidea</taxon>
        <taxon>Pipidae</taxon>
        <taxon>Xenopodinae</taxon>
        <taxon>Xenopus</taxon>
        <taxon>Silurana</taxon>
    </lineage>
</organism>
<gene>
    <name evidence="6 8 9" type="primary">prrg4</name>
</gene>
<evidence type="ECO:0000256" key="3">
    <source>
        <dbReference type="SAM" id="Phobius"/>
    </source>
</evidence>
<reference evidence="6" key="2">
    <citation type="submission" date="2021-03" db="UniProtKB">
        <authorList>
            <consortium name="Ensembl"/>
        </authorList>
    </citation>
    <scope>IDENTIFICATION</scope>
</reference>
<keyword evidence="3" id="KW-0472">Membrane</keyword>
<dbReference type="Ensembl" id="ENSXETT00000116751">
    <property type="protein sequence ID" value="ENSXETP00000106549"/>
    <property type="gene ID" value="ENSXETG00000043581"/>
</dbReference>
<dbReference type="PROSITE" id="PS50998">
    <property type="entry name" value="GLA_2"/>
    <property type="match status" value="1"/>
</dbReference>
<dbReference type="GeneTree" id="ENSGT00940000158268"/>
<dbReference type="PANTHER" id="PTHR24278:SF38">
    <property type="entry name" value="TRANSMEMBRANE GAMMA-CARBOXYGLUTAMIC ACID PROTEIN 4"/>
    <property type="match status" value="1"/>
</dbReference>
<keyword evidence="1" id="KW-1015">Disulfide bond</keyword>
<evidence type="ECO:0000256" key="4">
    <source>
        <dbReference type="SAM" id="SignalP"/>
    </source>
</evidence>
<dbReference type="Pfam" id="PF00594">
    <property type="entry name" value="Gla"/>
    <property type="match status" value="1"/>
</dbReference>
<dbReference type="SUPFAM" id="SSF57630">
    <property type="entry name" value="GLA-domain"/>
    <property type="match status" value="1"/>
</dbReference>
<reference evidence="6" key="1">
    <citation type="journal article" date="2010" name="Science">
        <title>The genome of the Western clawed frog Xenopus tropicalis.</title>
        <authorList>
            <person name="Hellsten U."/>
            <person name="Harland R.M."/>
            <person name="Gilchrist M.J."/>
            <person name="Hendrix D."/>
            <person name="Jurka J."/>
            <person name="Kapitonov V."/>
            <person name="Ovcharenko I."/>
            <person name="Putnam N.H."/>
            <person name="Shu S."/>
            <person name="Taher L."/>
            <person name="Blitz I.L."/>
            <person name="Blumberg B."/>
            <person name="Dichmann D.S."/>
            <person name="Dubchak I."/>
            <person name="Amaya E."/>
            <person name="Detter J.C."/>
            <person name="Fletcher R."/>
            <person name="Gerhard D.S."/>
            <person name="Goodstein D."/>
            <person name="Graves T."/>
            <person name="Grigoriev I.V."/>
            <person name="Grimwood J."/>
            <person name="Kawashima T."/>
            <person name="Lindquist E."/>
            <person name="Lucas S.M."/>
            <person name="Mead P.E."/>
            <person name="Mitros T."/>
            <person name="Ogino H."/>
            <person name="Ohta Y."/>
            <person name="Poliakov A.V."/>
            <person name="Pollet N."/>
            <person name="Robert J."/>
            <person name="Salamov A."/>
            <person name="Sater A.K."/>
            <person name="Schmutz J."/>
            <person name="Terry A."/>
            <person name="Vize P.D."/>
            <person name="Warren W.C."/>
            <person name="Wells D."/>
            <person name="Wills A."/>
            <person name="Wilson R.K."/>
            <person name="Zimmerman L.B."/>
            <person name="Zorn A.M."/>
            <person name="Grainger R."/>
            <person name="Grammer T."/>
            <person name="Khokha M.K."/>
            <person name="Richardson P.M."/>
            <person name="Rokhsar D.S."/>
        </authorList>
    </citation>
    <scope>NUCLEOTIDE SEQUENCE [LARGE SCALE GENOMIC DNA]</scope>
    <source>
        <strain evidence="6">Nigerian</strain>
    </source>
</reference>
<feature type="domain" description="Gla" evidence="5">
    <location>
        <begin position="62"/>
        <end position="108"/>
    </location>
</feature>
<keyword evidence="3 8" id="KW-0812">Transmembrane</keyword>
<dbReference type="OrthoDB" id="9945709at2759"/>
<sequence length="230" mass="26017">MAPGLRYQTSVVNLVLVCQLTVVVYGFPHCAMKAEESIHVGEEKVFTNKEDASQFIGRRLLYNQFDFEMFVPGNLERECYEEVCNYEEAREIFEDPDAVMAFWQKYTSKGTISKEVVKLDVVGLLTGIISGGTLLVILGLLAYYWYMVYCGSRRHRTVQEGSIEGRNISVSSRSSEELPLQPTAPSLPPPPYEEVVLDARNDEPPPPYPGTHKKSFKKSLSIPAHQKYQL</sequence>
<feature type="signal peptide" evidence="4">
    <location>
        <begin position="1"/>
        <end position="26"/>
    </location>
</feature>
<dbReference type="InterPro" id="IPR035972">
    <property type="entry name" value="GLA-like_dom_SF"/>
</dbReference>
<evidence type="ECO:0000313" key="7">
    <source>
        <dbReference type="Proteomes" id="UP000008143"/>
    </source>
</evidence>
<keyword evidence="3" id="KW-1133">Transmembrane helix</keyword>
<dbReference type="Proteomes" id="UP000008143">
    <property type="component" value="Chromosome 4"/>
</dbReference>
<feature type="transmembrane region" description="Helical" evidence="3">
    <location>
        <begin position="121"/>
        <end position="146"/>
    </location>
</feature>
<dbReference type="InterPro" id="IPR050442">
    <property type="entry name" value="Peptidase_S1_coag_factors"/>
</dbReference>
<dbReference type="PRINTS" id="PR00001">
    <property type="entry name" value="GLABLOOD"/>
</dbReference>
<dbReference type="OMA" id="WKDVFTS"/>
<dbReference type="FunFam" id="4.10.740.10:FF:000001">
    <property type="entry name" value="vitamin K-dependent protein S"/>
    <property type="match status" value="1"/>
</dbReference>
<dbReference type="CTD" id="79056"/>